<dbReference type="Pfam" id="PF03885">
    <property type="entry name" value="DUF327"/>
    <property type="match status" value="1"/>
</dbReference>
<accession>A0A198AD83</accession>
<evidence type="ECO:0000313" key="2">
    <source>
        <dbReference type="Proteomes" id="UP000078454"/>
    </source>
</evidence>
<dbReference type="SUPFAM" id="SSF158397">
    <property type="entry name" value="TM1646-like"/>
    <property type="match status" value="1"/>
</dbReference>
<dbReference type="STRING" id="1850517.A8708_00665"/>
<dbReference type="Gene3D" id="1.20.120.490">
    <property type="entry name" value="Hypothetical protein TM1646-like domain"/>
    <property type="match status" value="1"/>
</dbReference>
<keyword evidence="2" id="KW-1185">Reference proteome</keyword>
<protein>
    <recommendedName>
        <fullName evidence="3">DUF327 domain-containing protein</fullName>
    </recommendedName>
</protein>
<dbReference type="AlphaFoldDB" id="A0A198AD83"/>
<dbReference type="RefSeq" id="WP_056618035.1">
    <property type="nucleotide sequence ID" value="NZ_LYPB01000056.1"/>
</dbReference>
<dbReference type="InterPro" id="IPR024042">
    <property type="entry name" value="TM1646-like_dom_sf"/>
</dbReference>
<evidence type="ECO:0000313" key="1">
    <source>
        <dbReference type="EMBL" id="OAS19459.1"/>
    </source>
</evidence>
<dbReference type="InterPro" id="IPR005585">
    <property type="entry name" value="DUF327"/>
</dbReference>
<dbReference type="EMBL" id="LYPB01000056">
    <property type="protein sequence ID" value="OAS19459.1"/>
    <property type="molecule type" value="Genomic_DNA"/>
</dbReference>
<sequence>MKINPGLQPIGKNIKVGENVPPPQMAPRNFSDIMQQHDEKYTQEQLTKMVQQITLQGDRLSRGMTVRELLQYKLLIRQFLEETARRGVNLRDTKGWDRRGRSKRYKLLEAIDQELLLLADELLENEQGRIEILHRIGEIRGMLINLLF</sequence>
<evidence type="ECO:0008006" key="3">
    <source>
        <dbReference type="Google" id="ProtNLM"/>
    </source>
</evidence>
<dbReference type="Proteomes" id="UP000078454">
    <property type="component" value="Unassembled WGS sequence"/>
</dbReference>
<organism evidence="1 2">
    <name type="scientific">Paenibacillus oryzisoli</name>
    <dbReference type="NCBI Taxonomy" id="1850517"/>
    <lineage>
        <taxon>Bacteria</taxon>
        <taxon>Bacillati</taxon>
        <taxon>Bacillota</taxon>
        <taxon>Bacilli</taxon>
        <taxon>Bacillales</taxon>
        <taxon>Paenibacillaceae</taxon>
        <taxon>Paenibacillus</taxon>
    </lineage>
</organism>
<reference evidence="1 2" key="1">
    <citation type="submission" date="2016-05" db="EMBL/GenBank/DDBJ databases">
        <title>Paenibacillus sp. 1ZS3-15 nov., isolated from the rhizosphere soil.</title>
        <authorList>
            <person name="Zhang X.X."/>
            <person name="Zhang J."/>
        </authorList>
    </citation>
    <scope>NUCLEOTIDE SEQUENCE [LARGE SCALE GENOMIC DNA]</scope>
    <source>
        <strain evidence="1 2">1ZS3-15</strain>
    </source>
</reference>
<dbReference type="OrthoDB" id="1680946at2"/>
<name>A0A198AD83_9BACL</name>
<proteinExistence type="predicted"/>
<comment type="caution">
    <text evidence="1">The sequence shown here is derived from an EMBL/GenBank/DDBJ whole genome shotgun (WGS) entry which is preliminary data.</text>
</comment>
<gene>
    <name evidence="1" type="ORF">A8708_00665</name>
</gene>